<protein>
    <submittedName>
        <fullName evidence="1">Uncharacterized protein</fullName>
    </submittedName>
</protein>
<sequence>MPIVAHFSPEVITGFSPAFPARTGFYWEPVAAGQLACAADAGWPGAGWRSPQVTLFSREAPGGCTGRRWRARGRATQRSVVRAARSQCSGGGAGGINCGQLAGLLSGLLTLADSPTTI</sequence>
<comment type="caution">
    <text evidence="1">The sequence shown here is derived from an EMBL/GenBank/DDBJ whole genome shotgun (WGS) entry which is preliminary data.</text>
</comment>
<reference evidence="1 2" key="1">
    <citation type="submission" date="2018-02" db="EMBL/GenBank/DDBJ databases">
        <authorList>
            <person name="Machado R.A."/>
        </authorList>
    </citation>
    <scope>NUCLEOTIDE SEQUENCE [LARGE SCALE GENOMIC DNA]</scope>
    <source>
        <strain evidence="1 2">T327</strain>
    </source>
</reference>
<name>A0ABX0GF64_9GAMM</name>
<evidence type="ECO:0000313" key="2">
    <source>
        <dbReference type="Proteomes" id="UP000697802"/>
    </source>
</evidence>
<proteinExistence type="predicted"/>
<accession>A0ABX0GF64</accession>
<organism evidence="1 2">
    <name type="scientific">Photorhabdus tasmaniensis</name>
    <dbReference type="NCBI Taxonomy" id="1004159"/>
    <lineage>
        <taxon>Bacteria</taxon>
        <taxon>Pseudomonadati</taxon>
        <taxon>Pseudomonadota</taxon>
        <taxon>Gammaproteobacteria</taxon>
        <taxon>Enterobacterales</taxon>
        <taxon>Morganellaceae</taxon>
        <taxon>Photorhabdus</taxon>
    </lineage>
</organism>
<gene>
    <name evidence="1" type="ORF">C5471_08485</name>
</gene>
<evidence type="ECO:0000313" key="1">
    <source>
        <dbReference type="EMBL" id="NHB87737.1"/>
    </source>
</evidence>
<dbReference type="EMBL" id="PUJU01000013">
    <property type="protein sequence ID" value="NHB87737.1"/>
    <property type="molecule type" value="Genomic_DNA"/>
</dbReference>
<dbReference type="Proteomes" id="UP000697802">
    <property type="component" value="Unassembled WGS sequence"/>
</dbReference>
<keyword evidence="2" id="KW-1185">Reference proteome</keyword>